<name>A0ABY2GUT0_9HYPO</name>
<dbReference type="GeneID" id="300580179"/>
<dbReference type="Pfam" id="PF05368">
    <property type="entry name" value="NmrA"/>
    <property type="match status" value="1"/>
</dbReference>
<feature type="domain" description="NmrA-like" evidence="3">
    <location>
        <begin position="5"/>
        <end position="241"/>
    </location>
</feature>
<keyword evidence="5" id="KW-1185">Reference proteome</keyword>
<comment type="caution">
    <text evidence="4">The sequence shown here is derived from an EMBL/GenBank/DDBJ whole genome shotgun (WGS) entry which is preliminary data.</text>
</comment>
<gene>
    <name evidence="4" type="ORF">CCMA1212_008606</name>
</gene>
<proteinExistence type="predicted"/>
<dbReference type="EMBL" id="PPTA01000013">
    <property type="protein sequence ID" value="TFA99693.1"/>
    <property type="molecule type" value="Genomic_DNA"/>
</dbReference>
<dbReference type="SUPFAM" id="SSF51735">
    <property type="entry name" value="NAD(P)-binding Rossmann-fold domains"/>
    <property type="match status" value="1"/>
</dbReference>
<dbReference type="Proteomes" id="UP001642720">
    <property type="component" value="Unassembled WGS sequence"/>
</dbReference>
<sequence>MAAIKKVAVLGASGNLGPHVINGLLEAGFEVTAITRLTSQWTFPEGVSVRRVDITSKEAIEGALQDHDALVSTISPAALGHQRTIIDAAVAAKIRRFIPSEFGVDTRRTEEKALGWIVKNKVNSTDYLDEVARKNGWFTWTGLAVGLFFDWGIKSEVVLGINAKDKTATIIDSGDKPYAATNVSFIAETVAAILKKPEQTANKYLSVFSFVTTQNEVLKVFEEESGSKFQITHVKGSDLIQAANESVAKGDYPNSLIPYVQYTFLADESGDPVDISKSDGNLLGVKDKLTLRESIKKELSALQ</sequence>
<evidence type="ECO:0000256" key="1">
    <source>
        <dbReference type="ARBA" id="ARBA00022857"/>
    </source>
</evidence>
<accession>A0ABY2GUT0</accession>
<dbReference type="PANTHER" id="PTHR47706:SF9">
    <property type="entry name" value="NMRA-LIKE DOMAIN-CONTAINING PROTEIN-RELATED"/>
    <property type="match status" value="1"/>
</dbReference>
<evidence type="ECO:0000313" key="4">
    <source>
        <dbReference type="EMBL" id="TFA99693.1"/>
    </source>
</evidence>
<dbReference type="InterPro" id="IPR036291">
    <property type="entry name" value="NAD(P)-bd_dom_sf"/>
</dbReference>
<dbReference type="InterPro" id="IPR051609">
    <property type="entry name" value="NmrA/Isoflavone_reductase-like"/>
</dbReference>
<evidence type="ECO:0000259" key="3">
    <source>
        <dbReference type="Pfam" id="PF05368"/>
    </source>
</evidence>
<evidence type="ECO:0000313" key="5">
    <source>
        <dbReference type="Proteomes" id="UP001642720"/>
    </source>
</evidence>
<dbReference type="PANTHER" id="PTHR47706">
    <property type="entry name" value="NMRA-LIKE FAMILY PROTEIN"/>
    <property type="match status" value="1"/>
</dbReference>
<dbReference type="InterPro" id="IPR045312">
    <property type="entry name" value="PCBER-like"/>
</dbReference>
<keyword evidence="2" id="KW-0560">Oxidoreductase</keyword>
<keyword evidence="1" id="KW-0521">NADP</keyword>
<organism evidence="4 5">
    <name type="scientific">Trichoderma ghanense</name>
    <dbReference type="NCBI Taxonomy" id="65468"/>
    <lineage>
        <taxon>Eukaryota</taxon>
        <taxon>Fungi</taxon>
        <taxon>Dikarya</taxon>
        <taxon>Ascomycota</taxon>
        <taxon>Pezizomycotina</taxon>
        <taxon>Sordariomycetes</taxon>
        <taxon>Hypocreomycetidae</taxon>
        <taxon>Hypocreales</taxon>
        <taxon>Hypocreaceae</taxon>
        <taxon>Trichoderma</taxon>
    </lineage>
</organism>
<protein>
    <recommendedName>
        <fullName evidence="3">NmrA-like domain-containing protein</fullName>
    </recommendedName>
</protein>
<dbReference type="CDD" id="cd05259">
    <property type="entry name" value="PCBER_SDR_a"/>
    <property type="match status" value="1"/>
</dbReference>
<dbReference type="InterPro" id="IPR008030">
    <property type="entry name" value="NmrA-like"/>
</dbReference>
<dbReference type="Gene3D" id="3.90.25.10">
    <property type="entry name" value="UDP-galactose 4-epimerase, domain 1"/>
    <property type="match status" value="1"/>
</dbReference>
<dbReference type="RefSeq" id="XP_073555895.1">
    <property type="nucleotide sequence ID" value="XM_073705729.1"/>
</dbReference>
<dbReference type="Gene3D" id="3.40.50.720">
    <property type="entry name" value="NAD(P)-binding Rossmann-like Domain"/>
    <property type="match status" value="1"/>
</dbReference>
<evidence type="ECO:0000256" key="2">
    <source>
        <dbReference type="ARBA" id="ARBA00023002"/>
    </source>
</evidence>
<reference evidence="4 5" key="1">
    <citation type="submission" date="2018-01" db="EMBL/GenBank/DDBJ databases">
        <title>Genome characterization of the sugarcane-associated fungus Trichoderma ghanense CCMA-1212 and their application in lignocelulose bioconversion.</title>
        <authorList>
            <person name="Steindorff A.S."/>
            <person name="Mendes T.D."/>
            <person name="Vilela E.S.D."/>
            <person name="Rodrigues D.S."/>
            <person name="Formighieri E.F."/>
            <person name="Melo I.S."/>
            <person name="Favaro L.C.L."/>
        </authorList>
    </citation>
    <scope>NUCLEOTIDE SEQUENCE [LARGE SCALE GENOMIC DNA]</scope>
    <source>
        <strain evidence="4 5">CCMA-1212</strain>
    </source>
</reference>